<comment type="subcellular location">
    <subcellularLocation>
        <location evidence="1">Cell outer membrane</location>
    </subcellularLocation>
</comment>
<dbReference type="InterPro" id="IPR006665">
    <property type="entry name" value="OmpA-like"/>
</dbReference>
<dbReference type="Gene3D" id="3.30.1330.60">
    <property type="entry name" value="OmpA-like domain"/>
    <property type="match status" value="1"/>
</dbReference>
<dbReference type="Proteomes" id="UP000276254">
    <property type="component" value="Chromosome"/>
</dbReference>
<dbReference type="GO" id="GO:0009279">
    <property type="term" value="C:cell outer membrane"/>
    <property type="evidence" value="ECO:0007669"/>
    <property type="project" value="UniProtKB-SubCell"/>
</dbReference>
<feature type="chain" id="PRO_5019775756" evidence="4">
    <location>
        <begin position="20"/>
        <end position="165"/>
    </location>
</feature>
<dbReference type="InterPro" id="IPR036737">
    <property type="entry name" value="OmpA-like_sf"/>
</dbReference>
<dbReference type="AlphaFoldDB" id="A0A494TCS6"/>
<proteinExistence type="predicted"/>
<evidence type="ECO:0000313" key="6">
    <source>
        <dbReference type="EMBL" id="AYJ87299.1"/>
    </source>
</evidence>
<dbReference type="PROSITE" id="PS51257">
    <property type="entry name" value="PROKAR_LIPOPROTEIN"/>
    <property type="match status" value="1"/>
</dbReference>
<dbReference type="SUPFAM" id="SSF103088">
    <property type="entry name" value="OmpA-like"/>
    <property type="match status" value="1"/>
</dbReference>
<protein>
    <submittedName>
        <fullName evidence="6">Cell envelope biogenesis protein OmpA</fullName>
    </submittedName>
</protein>
<keyword evidence="2 3" id="KW-0472">Membrane</keyword>
<evidence type="ECO:0000256" key="1">
    <source>
        <dbReference type="ARBA" id="ARBA00004442"/>
    </source>
</evidence>
<organism evidence="6 7">
    <name type="scientific">Sphingomonas paeninsulae</name>
    <dbReference type="NCBI Taxonomy" id="2319844"/>
    <lineage>
        <taxon>Bacteria</taxon>
        <taxon>Pseudomonadati</taxon>
        <taxon>Pseudomonadota</taxon>
        <taxon>Alphaproteobacteria</taxon>
        <taxon>Sphingomonadales</taxon>
        <taxon>Sphingomonadaceae</taxon>
        <taxon>Sphingomonas</taxon>
    </lineage>
</organism>
<evidence type="ECO:0000256" key="2">
    <source>
        <dbReference type="ARBA" id="ARBA00023136"/>
    </source>
</evidence>
<name>A0A494TCS6_SPHPE</name>
<feature type="signal peptide" evidence="4">
    <location>
        <begin position="1"/>
        <end position="19"/>
    </location>
</feature>
<dbReference type="Pfam" id="PF00691">
    <property type="entry name" value="OmpA"/>
    <property type="match status" value="1"/>
</dbReference>
<keyword evidence="4" id="KW-0732">Signal</keyword>
<dbReference type="InterPro" id="IPR006664">
    <property type="entry name" value="OMP_bac"/>
</dbReference>
<dbReference type="PROSITE" id="PS51123">
    <property type="entry name" value="OMPA_2"/>
    <property type="match status" value="1"/>
</dbReference>
<evidence type="ECO:0000313" key="7">
    <source>
        <dbReference type="Proteomes" id="UP000276254"/>
    </source>
</evidence>
<gene>
    <name evidence="6" type="ORF">D3Y57_16875</name>
</gene>
<sequence>MRRRFPLFWVTLGAALLLAGCQTIQRPTSPWTQQQVATLRAQGFEETTRGWELSVSDKLLFGSSDSNIGPKEQSAIANIASALKSVGLLKLSAEGHADSTGNAAYNLTLSSKRAHVVADALIAGGIRSEDLSVVGLGTQAPVESNATATGRRENRRVVIIVGPQD</sequence>
<dbReference type="OrthoDB" id="9782229at2"/>
<dbReference type="PANTHER" id="PTHR30329">
    <property type="entry name" value="STATOR ELEMENT OF FLAGELLAR MOTOR COMPLEX"/>
    <property type="match status" value="1"/>
</dbReference>
<evidence type="ECO:0000259" key="5">
    <source>
        <dbReference type="PROSITE" id="PS51123"/>
    </source>
</evidence>
<dbReference type="InterPro" id="IPR050330">
    <property type="entry name" value="Bact_OuterMem_StrucFunc"/>
</dbReference>
<dbReference type="EMBL" id="CP032829">
    <property type="protein sequence ID" value="AYJ87299.1"/>
    <property type="molecule type" value="Genomic_DNA"/>
</dbReference>
<accession>A0A494TCS6</accession>
<keyword evidence="7" id="KW-1185">Reference proteome</keyword>
<reference evidence="6 7" key="1">
    <citation type="submission" date="2018-09" db="EMBL/GenBank/DDBJ databases">
        <title>Sphingomonas peninsula sp. nov., isolated from fildes peninsula, Antarctic soil.</title>
        <authorList>
            <person name="Yingchao G."/>
        </authorList>
    </citation>
    <scope>NUCLEOTIDE SEQUENCE [LARGE SCALE GENOMIC DNA]</scope>
    <source>
        <strain evidence="6 7">YZ-8</strain>
    </source>
</reference>
<feature type="domain" description="OmpA-like" evidence="5">
    <location>
        <begin position="49"/>
        <end position="165"/>
    </location>
</feature>
<dbReference type="KEGG" id="spha:D3Y57_16875"/>
<evidence type="ECO:0000256" key="3">
    <source>
        <dbReference type="PROSITE-ProRule" id="PRU00473"/>
    </source>
</evidence>
<evidence type="ECO:0000256" key="4">
    <source>
        <dbReference type="SAM" id="SignalP"/>
    </source>
</evidence>
<dbReference type="CDD" id="cd07185">
    <property type="entry name" value="OmpA_C-like"/>
    <property type="match status" value="1"/>
</dbReference>
<dbReference type="PRINTS" id="PR01021">
    <property type="entry name" value="OMPADOMAIN"/>
</dbReference>
<dbReference type="PANTHER" id="PTHR30329:SF17">
    <property type="entry name" value="LIPOPROTEIN YFIB-RELATED"/>
    <property type="match status" value="1"/>
</dbReference>